<evidence type="ECO:0000313" key="1">
    <source>
        <dbReference type="EMBL" id="KRK79464.1"/>
    </source>
</evidence>
<dbReference type="EMBL" id="AZDZ01000014">
    <property type="protein sequence ID" value="KRK79464.1"/>
    <property type="molecule type" value="Genomic_DNA"/>
</dbReference>
<sequence>MITIRRGTKKRIEEILRDYPKMAKHIDDRMQELTVPYHSIDQNVGGGKSSKISRPQETISITIDEDRRLRAMESEKKAIEATVLESDADTITMITEVYFKEHPEFTIDGLIINHKINCSRNPAYQKKADFFVRLAKRLNMYDPY</sequence>
<dbReference type="InterPro" id="IPR006523">
    <property type="entry name" value="RinA"/>
</dbReference>
<proteinExistence type="predicted"/>
<comment type="caution">
    <text evidence="1">The sequence shown here is derived from an EMBL/GenBank/DDBJ whole genome shotgun (WGS) entry which is preliminary data.</text>
</comment>
<accession>A0A0R1K850</accession>
<dbReference type="NCBIfam" id="TIGR01636">
    <property type="entry name" value="phage_rinA"/>
    <property type="match status" value="1"/>
</dbReference>
<dbReference type="RefSeq" id="WP_051528094.1">
    <property type="nucleotide sequence ID" value="NZ_AZDZ01000014.1"/>
</dbReference>
<name>A0A0R1K850_9LACO</name>
<dbReference type="STRING" id="1423775.FD03_GL000594"/>
<evidence type="ECO:0000313" key="2">
    <source>
        <dbReference type="Proteomes" id="UP000051248"/>
    </source>
</evidence>
<dbReference type="Proteomes" id="UP000051248">
    <property type="component" value="Unassembled WGS sequence"/>
</dbReference>
<evidence type="ECO:0008006" key="3">
    <source>
        <dbReference type="Google" id="ProtNLM"/>
    </source>
</evidence>
<dbReference type="eggNOG" id="ENOG5032YZ1">
    <property type="taxonomic scope" value="Bacteria"/>
</dbReference>
<dbReference type="OrthoDB" id="2735906at2"/>
<gene>
    <name evidence="1" type="ORF">FD03_GL000594</name>
</gene>
<dbReference type="AlphaFoldDB" id="A0A0R1K850"/>
<protein>
    <recommendedName>
        <fullName evidence="3">Transcriptional regulator</fullName>
    </recommendedName>
</protein>
<dbReference type="PATRIC" id="fig|1423775.4.peg.606"/>
<reference evidence="1 2" key="1">
    <citation type="journal article" date="2015" name="Genome Announc.">
        <title>Expanding the biotechnology potential of lactobacilli through comparative genomics of 213 strains and associated genera.</title>
        <authorList>
            <person name="Sun Z."/>
            <person name="Harris H.M."/>
            <person name="McCann A."/>
            <person name="Guo C."/>
            <person name="Argimon S."/>
            <person name="Zhang W."/>
            <person name="Yang X."/>
            <person name="Jeffery I.B."/>
            <person name="Cooney J.C."/>
            <person name="Kagawa T.F."/>
            <person name="Liu W."/>
            <person name="Song Y."/>
            <person name="Salvetti E."/>
            <person name="Wrobel A."/>
            <person name="Rasinkangas P."/>
            <person name="Parkhill J."/>
            <person name="Rea M.C."/>
            <person name="O'Sullivan O."/>
            <person name="Ritari J."/>
            <person name="Douillard F.P."/>
            <person name="Paul Ross R."/>
            <person name="Yang R."/>
            <person name="Briner A.E."/>
            <person name="Felis G.E."/>
            <person name="de Vos W.M."/>
            <person name="Barrangou R."/>
            <person name="Klaenhammer T.R."/>
            <person name="Caufield P.W."/>
            <person name="Cui Y."/>
            <person name="Zhang H."/>
            <person name="O'Toole P.W."/>
        </authorList>
    </citation>
    <scope>NUCLEOTIDE SEQUENCE [LARGE SCALE GENOMIC DNA]</scope>
    <source>
        <strain evidence="1 2">DSM 19682</strain>
    </source>
</reference>
<keyword evidence="2" id="KW-1185">Reference proteome</keyword>
<organism evidence="1 2">
    <name type="scientific">Companilactobacillus nodensis DSM 19682 = JCM 14932 = NBRC 107160</name>
    <dbReference type="NCBI Taxonomy" id="1423775"/>
    <lineage>
        <taxon>Bacteria</taxon>
        <taxon>Bacillati</taxon>
        <taxon>Bacillota</taxon>
        <taxon>Bacilli</taxon>
        <taxon>Lactobacillales</taxon>
        <taxon>Lactobacillaceae</taxon>
        <taxon>Companilactobacillus</taxon>
    </lineage>
</organism>